<accession>A0ABX6QLB8</accession>
<dbReference type="PANTHER" id="PTHR46564">
    <property type="entry name" value="TRANSPOSASE"/>
    <property type="match status" value="1"/>
</dbReference>
<sequence>MQLDLDPQKLVFTDATGLRTKMVRLRGRAIRGECCRAGVLHGHSQTTRFAGALRLSGIAAPFGYDGSMNRNVFLSYVEEVLLPILQPGDILVIDNIPAHKASGVRDTMERMGAKLMFLPPDRPVFNAFENAFSKLETMSRAGAEKKIDALWDSVGTFMP</sequence>
<protein>
    <submittedName>
        <fullName evidence="2">Transposase</fullName>
    </submittedName>
</protein>
<dbReference type="EMBL" id="CP058350">
    <property type="protein sequence ID" value="QLF69366.1"/>
    <property type="molecule type" value="Genomic_DNA"/>
</dbReference>
<dbReference type="Gene3D" id="3.30.420.10">
    <property type="entry name" value="Ribonuclease H-like superfamily/Ribonuclease H"/>
    <property type="match status" value="1"/>
</dbReference>
<feature type="domain" description="Tc1-like transposase DDE" evidence="1">
    <location>
        <begin position="10"/>
        <end position="141"/>
    </location>
</feature>
<dbReference type="PANTHER" id="PTHR46564:SF1">
    <property type="entry name" value="TRANSPOSASE"/>
    <property type="match status" value="1"/>
</dbReference>
<dbReference type="InterPro" id="IPR038717">
    <property type="entry name" value="Tc1-like_DDE_dom"/>
</dbReference>
<name>A0ABX6QLB8_9HYPH</name>
<reference evidence="2 3" key="1">
    <citation type="submission" date="2020-06" db="EMBL/GenBank/DDBJ databases">
        <title>Genome sequence of Rhizobium sp strain ADMK78.</title>
        <authorList>
            <person name="Rahi P."/>
        </authorList>
    </citation>
    <scope>NUCLEOTIDE SEQUENCE [LARGE SCALE GENOMIC DNA]</scope>
    <source>
        <strain evidence="2 3">ADMK78</strain>
    </source>
</reference>
<dbReference type="InterPro" id="IPR036397">
    <property type="entry name" value="RNaseH_sf"/>
</dbReference>
<organism evidence="2 3">
    <name type="scientific">Peteryoungia desertarenae</name>
    <dbReference type="NCBI Taxonomy" id="1813451"/>
    <lineage>
        <taxon>Bacteria</taxon>
        <taxon>Pseudomonadati</taxon>
        <taxon>Pseudomonadota</taxon>
        <taxon>Alphaproteobacteria</taxon>
        <taxon>Hyphomicrobiales</taxon>
        <taxon>Rhizobiaceae</taxon>
        <taxon>Peteryoungia</taxon>
    </lineage>
</organism>
<evidence type="ECO:0000313" key="3">
    <source>
        <dbReference type="Proteomes" id="UP000308530"/>
    </source>
</evidence>
<dbReference type="Pfam" id="PF13358">
    <property type="entry name" value="DDE_3"/>
    <property type="match status" value="1"/>
</dbReference>
<proteinExistence type="predicted"/>
<evidence type="ECO:0000259" key="1">
    <source>
        <dbReference type="Pfam" id="PF13358"/>
    </source>
</evidence>
<evidence type="ECO:0000313" key="2">
    <source>
        <dbReference type="EMBL" id="QLF69366.1"/>
    </source>
</evidence>
<keyword evidence="3" id="KW-1185">Reference proteome</keyword>
<gene>
    <name evidence="2" type="ORF">FE840_007325</name>
</gene>
<dbReference type="Proteomes" id="UP000308530">
    <property type="component" value="Chromosome"/>
</dbReference>